<name>A0AAV9XNF2_9PEZI</name>
<accession>A0AAV9XNF2</accession>
<keyword evidence="2" id="KW-1185">Reference proteome</keyword>
<proteinExistence type="predicted"/>
<comment type="caution">
    <text evidence="1">The sequence shown here is derived from an EMBL/GenBank/DDBJ whole genome shotgun (WGS) entry which is preliminary data.</text>
</comment>
<dbReference type="EMBL" id="JAVHJO010000002">
    <property type="protein sequence ID" value="KAK6543036.1"/>
    <property type="molecule type" value="Genomic_DNA"/>
</dbReference>
<protein>
    <submittedName>
        <fullName evidence="1">Uncharacterized protein</fullName>
    </submittedName>
</protein>
<gene>
    <name evidence="1" type="ORF">TWF694_006966</name>
</gene>
<organism evidence="1 2">
    <name type="scientific">Orbilia ellipsospora</name>
    <dbReference type="NCBI Taxonomy" id="2528407"/>
    <lineage>
        <taxon>Eukaryota</taxon>
        <taxon>Fungi</taxon>
        <taxon>Dikarya</taxon>
        <taxon>Ascomycota</taxon>
        <taxon>Pezizomycotina</taxon>
        <taxon>Orbiliomycetes</taxon>
        <taxon>Orbiliales</taxon>
        <taxon>Orbiliaceae</taxon>
        <taxon>Orbilia</taxon>
    </lineage>
</organism>
<sequence length="51" mass="5898">MSPLVCRIGDLVFQDYLGTAHSISEDRLDDDSLGYWQWRDHDDDSVTGPNW</sequence>
<dbReference type="Proteomes" id="UP001365542">
    <property type="component" value="Unassembled WGS sequence"/>
</dbReference>
<evidence type="ECO:0000313" key="1">
    <source>
        <dbReference type="EMBL" id="KAK6543036.1"/>
    </source>
</evidence>
<evidence type="ECO:0000313" key="2">
    <source>
        <dbReference type="Proteomes" id="UP001365542"/>
    </source>
</evidence>
<dbReference type="AlphaFoldDB" id="A0AAV9XNF2"/>
<reference evidence="1 2" key="1">
    <citation type="submission" date="2019-10" db="EMBL/GenBank/DDBJ databases">
        <authorList>
            <person name="Palmer J.M."/>
        </authorList>
    </citation>
    <scope>NUCLEOTIDE SEQUENCE [LARGE SCALE GENOMIC DNA]</scope>
    <source>
        <strain evidence="1 2">TWF694</strain>
    </source>
</reference>